<evidence type="ECO:0000256" key="5">
    <source>
        <dbReference type="ARBA" id="ARBA00022927"/>
    </source>
</evidence>
<evidence type="ECO:0000256" key="7">
    <source>
        <dbReference type="RuleBase" id="RU367013"/>
    </source>
</evidence>
<dbReference type="GO" id="GO:0019905">
    <property type="term" value="F:syntaxin binding"/>
    <property type="evidence" value="ECO:0007669"/>
    <property type="project" value="TreeGrafter"/>
</dbReference>
<dbReference type="FunFam" id="1.25.40.10:FF:000049">
    <property type="entry name" value="Alpha-soluble NSF attachment protein-like"/>
    <property type="match status" value="1"/>
</dbReference>
<evidence type="ECO:0000256" key="3">
    <source>
        <dbReference type="ARBA" id="ARBA00022448"/>
    </source>
</evidence>
<dbReference type="InterPro" id="IPR011990">
    <property type="entry name" value="TPR-like_helical_dom_sf"/>
</dbReference>
<dbReference type="PANTHER" id="PTHR13768:SF8">
    <property type="entry name" value="ALPHA-SOLUBLE NSF ATTACHMENT PROTEIN"/>
    <property type="match status" value="1"/>
</dbReference>
<keyword evidence="6 7" id="KW-0472">Membrane</keyword>
<keyword evidence="3 7" id="KW-0813">Transport</keyword>
<evidence type="ECO:0000256" key="1">
    <source>
        <dbReference type="ARBA" id="ARBA00004170"/>
    </source>
</evidence>
<dbReference type="GO" id="GO:0031201">
    <property type="term" value="C:SNARE complex"/>
    <property type="evidence" value="ECO:0007669"/>
    <property type="project" value="TreeGrafter"/>
</dbReference>
<dbReference type="Pfam" id="PF14938">
    <property type="entry name" value="SNAP"/>
    <property type="match status" value="1"/>
</dbReference>
<dbReference type="Gene3D" id="1.25.40.10">
    <property type="entry name" value="Tetratricopeptide repeat domain"/>
    <property type="match status" value="1"/>
</dbReference>
<dbReference type="GO" id="GO:0005774">
    <property type="term" value="C:vacuolar membrane"/>
    <property type="evidence" value="ECO:0007669"/>
    <property type="project" value="TreeGrafter"/>
</dbReference>
<evidence type="ECO:0000256" key="4">
    <source>
        <dbReference type="ARBA" id="ARBA00022892"/>
    </source>
</evidence>
<dbReference type="AlphaFoldDB" id="A0AAD7QZY9"/>
<dbReference type="GeneID" id="80879115"/>
<dbReference type="PRINTS" id="PR00448">
    <property type="entry name" value="NSFATTACHMNT"/>
</dbReference>
<dbReference type="GO" id="GO:0035494">
    <property type="term" value="P:SNARE complex disassembly"/>
    <property type="evidence" value="ECO:0007669"/>
    <property type="project" value="TreeGrafter"/>
</dbReference>
<keyword evidence="10" id="KW-1185">Reference proteome</keyword>
<dbReference type="Proteomes" id="UP001217417">
    <property type="component" value="Unassembled WGS sequence"/>
</dbReference>
<protein>
    <submittedName>
        <fullName evidence="9">Soluble NSF attachment protein</fullName>
    </submittedName>
</protein>
<dbReference type="GO" id="GO:0006886">
    <property type="term" value="P:intracellular protein transport"/>
    <property type="evidence" value="ECO:0007669"/>
    <property type="project" value="UniProtKB-UniRule"/>
</dbReference>
<evidence type="ECO:0000256" key="8">
    <source>
        <dbReference type="SAM" id="MobiDB-lite"/>
    </source>
</evidence>
<organism evidence="9 10">
    <name type="scientific">Lipomyces tetrasporus</name>
    <dbReference type="NCBI Taxonomy" id="54092"/>
    <lineage>
        <taxon>Eukaryota</taxon>
        <taxon>Fungi</taxon>
        <taxon>Dikarya</taxon>
        <taxon>Ascomycota</taxon>
        <taxon>Saccharomycotina</taxon>
        <taxon>Lipomycetes</taxon>
        <taxon>Lipomycetales</taxon>
        <taxon>Lipomycetaceae</taxon>
        <taxon>Lipomyces</taxon>
    </lineage>
</organism>
<feature type="region of interest" description="Disordered" evidence="8">
    <location>
        <begin position="1"/>
        <end position="22"/>
    </location>
</feature>
<comment type="similarity">
    <text evidence="2 7">Belongs to the SNAP family.</text>
</comment>
<keyword evidence="4 7" id="KW-0931">ER-Golgi transport</keyword>
<evidence type="ECO:0000256" key="2">
    <source>
        <dbReference type="ARBA" id="ARBA00010050"/>
    </source>
</evidence>
<dbReference type="InterPro" id="IPR000744">
    <property type="entry name" value="NSF_attach"/>
</dbReference>
<evidence type="ECO:0000313" key="10">
    <source>
        <dbReference type="Proteomes" id="UP001217417"/>
    </source>
</evidence>
<evidence type="ECO:0000256" key="6">
    <source>
        <dbReference type="ARBA" id="ARBA00023136"/>
    </source>
</evidence>
<gene>
    <name evidence="9" type="ORF">POJ06DRAFT_10393</name>
</gene>
<proteinExistence type="inferred from homology"/>
<dbReference type="CDD" id="cd15832">
    <property type="entry name" value="SNAP"/>
    <property type="match status" value="1"/>
</dbReference>
<name>A0AAD7QZY9_9ASCO</name>
<evidence type="ECO:0000313" key="9">
    <source>
        <dbReference type="EMBL" id="KAJ8103986.1"/>
    </source>
</evidence>
<dbReference type="SUPFAM" id="SSF48452">
    <property type="entry name" value="TPR-like"/>
    <property type="match status" value="1"/>
</dbReference>
<comment type="subcellular location">
    <subcellularLocation>
        <location evidence="1 7">Membrane</location>
        <topology evidence="1 7">Peripheral membrane protein</topology>
    </subcellularLocation>
</comment>
<dbReference type="RefSeq" id="XP_056047436.1">
    <property type="nucleotide sequence ID" value="XM_056183949.1"/>
</dbReference>
<reference evidence="9" key="1">
    <citation type="submission" date="2023-03" db="EMBL/GenBank/DDBJ databases">
        <title>Near-Complete genome sequence of Lipomyces tetrasporous NRRL Y-64009, an oleaginous yeast capable of growing on lignocellulosic hydrolysates.</title>
        <authorList>
            <consortium name="Lawrence Berkeley National Laboratory"/>
            <person name="Jagtap S.S."/>
            <person name="Liu J.-J."/>
            <person name="Walukiewicz H.E."/>
            <person name="Pangilinan J."/>
            <person name="Lipzen A."/>
            <person name="Ahrendt S."/>
            <person name="Koriabine M."/>
            <person name="Cobaugh K."/>
            <person name="Salamov A."/>
            <person name="Yoshinaga Y."/>
            <person name="Ng V."/>
            <person name="Daum C."/>
            <person name="Grigoriev I.V."/>
            <person name="Slininger P.J."/>
            <person name="Dien B.S."/>
            <person name="Jin Y.-S."/>
            <person name="Rao C.V."/>
        </authorList>
    </citation>
    <scope>NUCLEOTIDE SEQUENCE</scope>
    <source>
        <strain evidence="9">NRRL Y-64009</strain>
    </source>
</reference>
<keyword evidence="5 7" id="KW-0653">Protein transport</keyword>
<comment type="caution">
    <text evidence="9">The sequence shown here is derived from an EMBL/GenBank/DDBJ whole genome shotgun (WGS) entry which is preliminary data.</text>
</comment>
<accession>A0AAD7QZY9</accession>
<comment type="function">
    <text evidence="7">Required for vesicular transport between the endoplasmic reticulum and the Golgi apparatus.</text>
</comment>
<dbReference type="PANTHER" id="PTHR13768">
    <property type="entry name" value="SOLUBLE NSF ATTACHMENT PROTEIN SNAP"/>
    <property type="match status" value="1"/>
</dbReference>
<sequence length="288" mass="32595">MSDAKSLLAKADKKANSTGPFGLFASSSRFEEAGDSYVEAANAFRLEKDLNSAGKAFEKAAQMQLKSEAKDEAANTYIEAFKSYRKNDPEESARVLIQAITLFTQRGQFRRAATYTQDLATLYENELNDLDRAMDAYDEAGEWLSNDGAESLANKAWLKVAEIAALKEDYPRAIAKFEQVARNSLGNNLTKWSLKDYFFRAGLCHIANKDIIAAKRAVEEYTDMDPTFFQTREQVLLSDVISACEDGDQERFTDKVFQFDQFSKLDKWKTTILLRIKNSIQEEEDNIL</sequence>
<dbReference type="EMBL" id="JARPMG010000001">
    <property type="protein sequence ID" value="KAJ8103986.1"/>
    <property type="molecule type" value="Genomic_DNA"/>
</dbReference>
<dbReference type="GO" id="GO:0005483">
    <property type="term" value="F:soluble NSF attachment protein activity"/>
    <property type="evidence" value="ECO:0007669"/>
    <property type="project" value="TreeGrafter"/>
</dbReference>